<protein>
    <submittedName>
        <fullName evidence="9">Putative ABC transport system permease protein</fullName>
    </submittedName>
</protein>
<accession>A0A1G9FCY8</accession>
<dbReference type="STRING" id="1075417.SAMN05421823_103738"/>
<organism evidence="9 10">
    <name type="scientific">Catalinimonas alkaloidigena</name>
    <dbReference type="NCBI Taxonomy" id="1075417"/>
    <lineage>
        <taxon>Bacteria</taxon>
        <taxon>Pseudomonadati</taxon>
        <taxon>Bacteroidota</taxon>
        <taxon>Cytophagia</taxon>
        <taxon>Cytophagales</taxon>
        <taxon>Catalimonadaceae</taxon>
        <taxon>Catalinimonas</taxon>
    </lineage>
</organism>
<evidence type="ECO:0000256" key="6">
    <source>
        <dbReference type="SAM" id="Phobius"/>
    </source>
</evidence>
<dbReference type="Pfam" id="PF02687">
    <property type="entry name" value="FtsX"/>
    <property type="match status" value="2"/>
</dbReference>
<dbReference type="PANTHER" id="PTHR30572:SF18">
    <property type="entry name" value="ABC-TYPE MACROLIDE FAMILY EXPORT SYSTEM PERMEASE COMPONENT 2"/>
    <property type="match status" value="1"/>
</dbReference>
<gene>
    <name evidence="9" type="ORF">SAMN05421823_103738</name>
</gene>
<feature type="transmembrane region" description="Helical" evidence="6">
    <location>
        <begin position="295"/>
        <end position="314"/>
    </location>
</feature>
<keyword evidence="4 6" id="KW-1133">Transmembrane helix</keyword>
<feature type="transmembrane region" description="Helical" evidence="6">
    <location>
        <begin position="386"/>
        <end position="412"/>
    </location>
</feature>
<dbReference type="Proteomes" id="UP000198510">
    <property type="component" value="Unassembled WGS sequence"/>
</dbReference>
<dbReference type="GO" id="GO:0022857">
    <property type="term" value="F:transmembrane transporter activity"/>
    <property type="evidence" value="ECO:0007669"/>
    <property type="project" value="TreeGrafter"/>
</dbReference>
<evidence type="ECO:0000313" key="10">
    <source>
        <dbReference type="Proteomes" id="UP000198510"/>
    </source>
</evidence>
<dbReference type="InterPro" id="IPR025857">
    <property type="entry name" value="MacB_PCD"/>
</dbReference>
<evidence type="ECO:0000256" key="1">
    <source>
        <dbReference type="ARBA" id="ARBA00004651"/>
    </source>
</evidence>
<evidence type="ECO:0000256" key="3">
    <source>
        <dbReference type="ARBA" id="ARBA00022692"/>
    </source>
</evidence>
<feature type="transmembrane region" description="Helical" evidence="6">
    <location>
        <begin position="343"/>
        <end position="366"/>
    </location>
</feature>
<reference evidence="9 10" key="1">
    <citation type="submission" date="2016-10" db="EMBL/GenBank/DDBJ databases">
        <authorList>
            <person name="de Groot N.N."/>
        </authorList>
    </citation>
    <scope>NUCLEOTIDE SEQUENCE [LARGE SCALE GENOMIC DNA]</scope>
    <source>
        <strain evidence="9 10">DSM 25186</strain>
    </source>
</reference>
<feature type="transmembrane region" description="Helical" evidence="6">
    <location>
        <begin position="433"/>
        <end position="452"/>
    </location>
</feature>
<keyword evidence="5 6" id="KW-0472">Membrane</keyword>
<feature type="domain" description="MacB-like periplasmic core" evidence="8">
    <location>
        <begin position="20"/>
        <end position="243"/>
    </location>
</feature>
<feature type="transmembrane region" description="Helical" evidence="6">
    <location>
        <begin position="691"/>
        <end position="716"/>
    </location>
</feature>
<dbReference type="Pfam" id="PF12704">
    <property type="entry name" value="MacB_PCD"/>
    <property type="match status" value="2"/>
</dbReference>
<evidence type="ECO:0000259" key="7">
    <source>
        <dbReference type="Pfam" id="PF02687"/>
    </source>
</evidence>
<name>A0A1G9FCY8_9BACT</name>
<evidence type="ECO:0000256" key="2">
    <source>
        <dbReference type="ARBA" id="ARBA00022475"/>
    </source>
</evidence>
<sequence>MLRNYFLIAWRNLKKNKVFSLINLLGLAVGMAACLLILQYVSFELSYDDFRRSNIHRVVDAFSTLNGEVTSQRAQTTPAIAPAMRRDLPEVIRAARVVHTGPLMSDPVLQVGDRSFHEERIYFADSSFLNLFSYQLTQGDVNRALAQPNSVVLSQRMADKYFPGQDPLHQTMTFYQGERGPLALQVTGVFADLPAATHLHTDVLVSFNSIPFNLDEVWDWGNFYNYVELAPGTDPAAMEAKLATFLERYLGDWLAQLRAEGSRYQLVLQPIQTIHLDSDLQAEAEANGSRRAVEFLVVIALFILVIAWINYLNLTTAKSAERAREISIRKAVGSSRRQLMGQFLAESVLVNLGAAALALTLSQLLLPWFSTLVGSPLATTFQPWVGWATVGLFLVGAFCSGFYPAFVLSAYPPLRGLKSRSVTSPQGVHTRKVLVVFQFAASIALIAGTLAVQRQLQYMQEQDLGLQLDQTLVVKGPGIKDSTYQHHLTYFKQEAARLPSVQRVAVSSSVPGQRVSWGRGFYRPNQPDARQSVHIIAIDEDFFDLYGAKLAAGRNFSEEITSDREAVIFNEEAIRLLGFPDAESAIGQSVVWDESGNQHLEKQIVGVVKDFHQQSLHQAVGPIVFALKRYLNAPWAGEYYSFKLKTDRLPATLDQLQTTWAQAFQESPFDAFFLDDFFNAQYQADQQFGRVFGLFAGLAIFIACLGLFGLSSYTLLQRTKEIGIRKVLGAEVPGLVRLLAQDFIRLVLIASVLAIPLVYLGIRQWLTHYAYRTDISWPLLALPVGVVLLIAVCTISFQTVKAAFSNPVEALRSE</sequence>
<dbReference type="PANTHER" id="PTHR30572">
    <property type="entry name" value="MEMBRANE COMPONENT OF TRANSPORTER-RELATED"/>
    <property type="match status" value="1"/>
</dbReference>
<evidence type="ECO:0000313" key="9">
    <source>
        <dbReference type="EMBL" id="SDK86063.1"/>
    </source>
</evidence>
<dbReference type="AlphaFoldDB" id="A0A1G9FCY8"/>
<comment type="subcellular location">
    <subcellularLocation>
        <location evidence="1">Cell membrane</location>
        <topology evidence="1">Multi-pass membrane protein</topology>
    </subcellularLocation>
</comment>
<feature type="transmembrane region" description="Helical" evidence="6">
    <location>
        <begin position="777"/>
        <end position="797"/>
    </location>
</feature>
<feature type="transmembrane region" description="Helical" evidence="6">
    <location>
        <begin position="21"/>
        <end position="43"/>
    </location>
</feature>
<proteinExistence type="predicted"/>
<feature type="domain" description="MacB-like periplasmic core" evidence="8">
    <location>
        <begin position="443"/>
        <end position="621"/>
    </location>
</feature>
<dbReference type="PROSITE" id="PS51257">
    <property type="entry name" value="PROKAR_LIPOPROTEIN"/>
    <property type="match status" value="1"/>
</dbReference>
<evidence type="ECO:0000256" key="4">
    <source>
        <dbReference type="ARBA" id="ARBA00022989"/>
    </source>
</evidence>
<dbReference type="EMBL" id="FNFO01000003">
    <property type="protein sequence ID" value="SDK86063.1"/>
    <property type="molecule type" value="Genomic_DNA"/>
</dbReference>
<evidence type="ECO:0000256" key="5">
    <source>
        <dbReference type="ARBA" id="ARBA00023136"/>
    </source>
</evidence>
<keyword evidence="10" id="KW-1185">Reference proteome</keyword>
<keyword evidence="2" id="KW-1003">Cell membrane</keyword>
<dbReference type="GO" id="GO:0005886">
    <property type="term" value="C:plasma membrane"/>
    <property type="evidence" value="ECO:0007669"/>
    <property type="project" value="UniProtKB-SubCell"/>
</dbReference>
<dbReference type="InterPro" id="IPR050250">
    <property type="entry name" value="Macrolide_Exporter_MacB"/>
</dbReference>
<keyword evidence="3 6" id="KW-0812">Transmembrane</keyword>
<dbReference type="RefSeq" id="WP_089681723.1">
    <property type="nucleotide sequence ID" value="NZ_FNFO01000003.1"/>
</dbReference>
<dbReference type="InterPro" id="IPR003838">
    <property type="entry name" value="ABC3_permease_C"/>
</dbReference>
<feature type="transmembrane region" description="Helical" evidence="6">
    <location>
        <begin position="743"/>
        <end position="762"/>
    </location>
</feature>
<feature type="domain" description="ABC3 transporter permease C-terminal" evidence="7">
    <location>
        <begin position="298"/>
        <end position="411"/>
    </location>
</feature>
<dbReference type="OrthoDB" id="5933722at2"/>
<feature type="domain" description="ABC3 transporter permease C-terminal" evidence="7">
    <location>
        <begin position="694"/>
        <end position="796"/>
    </location>
</feature>
<evidence type="ECO:0000259" key="8">
    <source>
        <dbReference type="Pfam" id="PF12704"/>
    </source>
</evidence>